<dbReference type="EMBL" id="AODQ01000030">
    <property type="protein sequence ID" value="EMR03282.1"/>
    <property type="molecule type" value="Genomic_DNA"/>
</dbReference>
<protein>
    <submittedName>
        <fullName evidence="2">Uncharacterized protein</fullName>
    </submittedName>
</protein>
<keyword evidence="3" id="KW-1185">Reference proteome</keyword>
<comment type="caution">
    <text evidence="2">The sequence shown here is derived from an EMBL/GenBank/DDBJ whole genome shotgun (WGS) entry which is preliminary data.</text>
</comment>
<name>M7N7R8_9BACT</name>
<dbReference type="AlphaFoldDB" id="M7N7R8"/>
<feature type="region of interest" description="Disordered" evidence="1">
    <location>
        <begin position="788"/>
        <end position="811"/>
    </location>
</feature>
<dbReference type="Proteomes" id="UP000011910">
    <property type="component" value="Unassembled WGS sequence"/>
</dbReference>
<dbReference type="OrthoDB" id="844215at2"/>
<organism evidence="2 3">
    <name type="scientific">Cesiribacter andamanensis AMV16</name>
    <dbReference type="NCBI Taxonomy" id="1279009"/>
    <lineage>
        <taxon>Bacteria</taxon>
        <taxon>Pseudomonadati</taxon>
        <taxon>Bacteroidota</taxon>
        <taxon>Cytophagia</taxon>
        <taxon>Cytophagales</taxon>
        <taxon>Cesiribacteraceae</taxon>
        <taxon>Cesiribacter</taxon>
    </lineage>
</organism>
<accession>M7N7R8</accession>
<dbReference type="RefSeq" id="WP_009194998.1">
    <property type="nucleotide sequence ID" value="NZ_AODQ01000030.1"/>
</dbReference>
<evidence type="ECO:0000313" key="2">
    <source>
        <dbReference type="EMBL" id="EMR03282.1"/>
    </source>
</evidence>
<evidence type="ECO:0000313" key="3">
    <source>
        <dbReference type="Proteomes" id="UP000011910"/>
    </source>
</evidence>
<evidence type="ECO:0000256" key="1">
    <source>
        <dbReference type="SAM" id="MobiDB-lite"/>
    </source>
</evidence>
<dbReference type="STRING" id="1279009.ADICEAN_01601"/>
<gene>
    <name evidence="2" type="ORF">ADICEAN_01601</name>
</gene>
<reference evidence="2 3" key="1">
    <citation type="journal article" date="2013" name="Genome Announc.">
        <title>Draft Genome Sequence of Cesiribacter andamanensis Strain AMV16T, Isolated from a Soil Sample from a Mud Volcano in the Andaman Islands, India.</title>
        <authorList>
            <person name="Shivaji S."/>
            <person name="Ara S."/>
            <person name="Begum Z."/>
            <person name="Srinivas T.N."/>
            <person name="Singh A."/>
            <person name="Kumar Pinnaka A."/>
        </authorList>
    </citation>
    <scope>NUCLEOTIDE SEQUENCE [LARGE SCALE GENOMIC DNA]</scope>
    <source>
        <strain evidence="2 3">AMV16</strain>
    </source>
</reference>
<proteinExistence type="predicted"/>
<sequence>MLVEIRSPELEVGQINLLDLLFRKRLTIRTLQLNSPTITLLQDSRAQQEASTDTKQSNPLPSFLESVHIADLHIPDATIRHISRNERPLPQNLLPQLSLRVLELELKELDQPDYTRMFAADDVHLSFSNYAYQSPDGVYSGHIGQFSYSSKQGALAIDDILLRGDNSANLARGPEEASPLIVDLSAPRLRISGMDLLEAYTKKELLVEEISLEGLALQLLENPQLSATSAEAPTPDRLWASVSPWLRVLDIGEFRLQQASLKLSSQLGGEAVPLHTLRQLDIALQGIHLDSASLFAPREKVPLAGFRLAARDYAYQHPLSPYQVSAGRLTLSSQEQQLQLDSLRVLGDWQKNRSLIQQQQARSMLLSLDVPHLLMSELDLISAFQQSRLAIGRLALTNPSLDLMEDPSVPPSDPATSSEQLYRTLSPYLTELQVAEIDLQNLFFTQHHKAGSGAVTQVQRLDRGSLQLQGLRLDSSFLFSDRPGLPLQALRLAADGYRYRTPDSVQTFRLEQLRYASSEQVLHARSISIRSNQRANARQQTQGDAQPTLVDLRARRFQLTGLDVITSLNTGRLAVDQIILSQPDLALLKDRDAGSGEQDQRPDESLDLLFSIFNTISVKAIHLQEGSFAFREKRKNVVRTQRLEELSATLTGLQLSPEILNRLDEQAPLQEIRFAASDYTYRSPDSLYTIRLDSLQYSSLQQQLTARSFTLGFDQEIHAQRKARSLADAPRNLFDVEASKLLISGFDIVQAYNSGRYQIEDMLLSAPQLRIVQDRTVLRRQQAVANAAAGGADAKNKQEPPAGQASEQDSTASETLEQLAEYVETFRVGRLRVEDGSLDFQILEDTLQRSQQIEHLSLVLDQLRLVSLSSSDPLEMFTLDDLGLLIRNYRLLTADSLYQLHIGEIRSSLGSQSLTLDSLQVVPLYGEDEFQEKLEYSTDRIQLAIPSIGLAGIDLDALYNDQELLARRLQINSPKARLYRDNRLERDPERRPPTLQKMLRDIPFRVVIDSLQVQDALIRYAEVAPTGVEPGVLSLENTRLAFQNVTNDSLRIRQNNSMDVQGESLLMGESRLQVDFVFYLDHPLDRYTYQGSLEPMPFRAFNPLFKNLMFIKLERGNIRQANFRVDANVNSAQGNMRFLYQNLKMQLLDKEDPDDPGFKLQAASWLLNNLVIKSNNPGHFGNFRPGEIEAERDHQKSVFNHMSGAMISGMTSSLMPTIIEKLVNSLVGLP</sequence>
<dbReference type="eggNOG" id="ENOG502Z80K">
    <property type="taxonomic scope" value="Bacteria"/>
</dbReference>